<name>A0A1C3UPM5_9HYPH</name>
<protein>
    <submittedName>
        <fullName evidence="2">Uncharacterized conserved protein YjiS, DUF1127 family</fullName>
    </submittedName>
</protein>
<dbReference type="AlphaFoldDB" id="A0A1C3UPM5"/>
<evidence type="ECO:0000259" key="1">
    <source>
        <dbReference type="Pfam" id="PF06568"/>
    </source>
</evidence>
<dbReference type="OrthoDB" id="8399238at2"/>
<dbReference type="Pfam" id="PF06568">
    <property type="entry name" value="YjiS-like"/>
    <property type="match status" value="1"/>
</dbReference>
<reference evidence="3" key="1">
    <citation type="submission" date="2016-08" db="EMBL/GenBank/DDBJ databases">
        <authorList>
            <person name="Varghese N."/>
            <person name="Submissions Spin"/>
        </authorList>
    </citation>
    <scope>NUCLEOTIDE SEQUENCE [LARGE SCALE GENOMIC DNA]</scope>
    <source>
        <strain evidence="3">CCBAU 57015</strain>
    </source>
</reference>
<evidence type="ECO:0000313" key="3">
    <source>
        <dbReference type="Proteomes" id="UP000186228"/>
    </source>
</evidence>
<feature type="domain" description="YjiS-like" evidence="1">
    <location>
        <begin position="29"/>
        <end position="64"/>
    </location>
</feature>
<dbReference type="EMBL" id="FMAC01000002">
    <property type="protein sequence ID" value="SCB17364.1"/>
    <property type="molecule type" value="Genomic_DNA"/>
</dbReference>
<dbReference type="RefSeq" id="WP_075852597.1">
    <property type="nucleotide sequence ID" value="NZ_FMAC01000002.1"/>
</dbReference>
<dbReference type="Proteomes" id="UP000186228">
    <property type="component" value="Unassembled WGS sequence"/>
</dbReference>
<proteinExistence type="predicted"/>
<gene>
    <name evidence="2" type="ORF">GA0061100_102852</name>
</gene>
<sequence>MTTDIDRPMLAAAGAGRGRPKRQFLRSVLARFLAYLEKRETRWTLRELTDDQLRDIGMTRAEARTEVSKSWFWS</sequence>
<evidence type="ECO:0000313" key="2">
    <source>
        <dbReference type="EMBL" id="SCB17364.1"/>
    </source>
</evidence>
<organism evidence="2 3">
    <name type="scientific">Rhizobium hainanense</name>
    <dbReference type="NCBI Taxonomy" id="52131"/>
    <lineage>
        <taxon>Bacteria</taxon>
        <taxon>Pseudomonadati</taxon>
        <taxon>Pseudomonadota</taxon>
        <taxon>Alphaproteobacteria</taxon>
        <taxon>Hyphomicrobiales</taxon>
        <taxon>Rhizobiaceae</taxon>
        <taxon>Rhizobium/Agrobacterium group</taxon>
        <taxon>Rhizobium</taxon>
    </lineage>
</organism>
<keyword evidence="3" id="KW-1185">Reference proteome</keyword>
<accession>A0A1C3UPM5</accession>
<dbReference type="InterPro" id="IPR009506">
    <property type="entry name" value="YjiS-like"/>
</dbReference>